<dbReference type="RefSeq" id="WP_126406730.1">
    <property type="nucleotide sequence ID" value="NZ_RXNT01000002.1"/>
</dbReference>
<evidence type="ECO:0000259" key="1">
    <source>
        <dbReference type="PROSITE" id="PS51819"/>
    </source>
</evidence>
<protein>
    <submittedName>
        <fullName evidence="2">VOC family protein</fullName>
    </submittedName>
</protein>
<keyword evidence="3" id="KW-1185">Reference proteome</keyword>
<evidence type="ECO:0000313" key="3">
    <source>
        <dbReference type="Proteomes" id="UP000271374"/>
    </source>
</evidence>
<feature type="domain" description="VOC" evidence="1">
    <location>
        <begin position="8"/>
        <end position="121"/>
    </location>
</feature>
<dbReference type="InterPro" id="IPR037523">
    <property type="entry name" value="VOC_core"/>
</dbReference>
<comment type="caution">
    <text evidence="2">The sequence shown here is derived from an EMBL/GenBank/DDBJ whole genome shotgun (WGS) entry which is preliminary data.</text>
</comment>
<dbReference type="Gene3D" id="3.10.180.10">
    <property type="entry name" value="2,3-Dihydroxybiphenyl 1,2-Dioxygenase, domain 1"/>
    <property type="match status" value="1"/>
</dbReference>
<dbReference type="Proteomes" id="UP000271374">
    <property type="component" value="Unassembled WGS sequence"/>
</dbReference>
<dbReference type="AlphaFoldDB" id="A0A431WK82"/>
<dbReference type="EMBL" id="RXNT01000002">
    <property type="protein sequence ID" value="RTR35880.1"/>
    <property type="molecule type" value="Genomic_DNA"/>
</dbReference>
<dbReference type="SUPFAM" id="SSF54593">
    <property type="entry name" value="Glyoxalase/Bleomycin resistance protein/Dihydroxybiphenyl dioxygenase"/>
    <property type="match status" value="1"/>
</dbReference>
<name>A0A431WK82_9BACI</name>
<dbReference type="PROSITE" id="PS51819">
    <property type="entry name" value="VOC"/>
    <property type="match status" value="1"/>
</dbReference>
<proteinExistence type="predicted"/>
<organism evidence="2 3">
    <name type="scientific">Bacillus yapensis</name>
    <dbReference type="NCBI Taxonomy" id="2492960"/>
    <lineage>
        <taxon>Bacteria</taxon>
        <taxon>Bacillati</taxon>
        <taxon>Bacillota</taxon>
        <taxon>Bacilli</taxon>
        <taxon>Bacillales</taxon>
        <taxon>Bacillaceae</taxon>
        <taxon>Bacillus</taxon>
    </lineage>
</organism>
<reference evidence="2 3" key="1">
    <citation type="submission" date="2018-12" db="EMBL/GenBank/DDBJ databases">
        <title>Bacillus yapensis draft genome sequence.</title>
        <authorList>
            <person name="Yu L."/>
            <person name="Xu X."/>
            <person name="Tang X."/>
        </authorList>
    </citation>
    <scope>NUCLEOTIDE SEQUENCE [LARGE SCALE GENOMIC DNA]</scope>
    <source>
        <strain evidence="2 3">XXST-01</strain>
    </source>
</reference>
<dbReference type="OrthoDB" id="2354281at2"/>
<accession>A0A431WK82</accession>
<evidence type="ECO:0000313" key="2">
    <source>
        <dbReference type="EMBL" id="RTR35880.1"/>
    </source>
</evidence>
<dbReference type="PANTHER" id="PTHR36437:SF2">
    <property type="entry name" value="GLYOXALASE_BLEOMYCIN RESISTANCE PROTEIN_DIOXYGENASE"/>
    <property type="match status" value="1"/>
</dbReference>
<dbReference type="PANTHER" id="PTHR36437">
    <property type="entry name" value="GLYOXALASE/BLEOMYCIN RESISTANCE PROTEIN/DIOXYGENASE"/>
    <property type="match status" value="1"/>
</dbReference>
<sequence length="121" mass="13952">MKSPIKNKINLVFIPVTDIQKAKEWYTMILGLEDGEDFFEHLFVAKMEGAGLILDTMPMWKDEMGKVPRINVPVIQFGTDDIHASYEFMKEHGVELVTEIEHEQFFVFKDLDGNLLMVCQG</sequence>
<dbReference type="Pfam" id="PF00903">
    <property type="entry name" value="Glyoxalase"/>
    <property type="match status" value="1"/>
</dbReference>
<dbReference type="InterPro" id="IPR004360">
    <property type="entry name" value="Glyas_Fos-R_dOase_dom"/>
</dbReference>
<dbReference type="InterPro" id="IPR029068">
    <property type="entry name" value="Glyas_Bleomycin-R_OHBP_Dase"/>
</dbReference>
<gene>
    <name evidence="2" type="ORF">EKG37_04115</name>
</gene>